<evidence type="ECO:0000313" key="2">
    <source>
        <dbReference type="Proteomes" id="UP000288051"/>
    </source>
</evidence>
<dbReference type="EMBL" id="PELZ01000186">
    <property type="protein sequence ID" value="RTH37078.1"/>
    <property type="molecule type" value="Genomic_DNA"/>
</dbReference>
<dbReference type="AlphaFoldDB" id="A0A430SF61"/>
<protein>
    <submittedName>
        <fullName evidence="1">Uncharacterized protein</fullName>
    </submittedName>
</protein>
<sequence>MKRNLPAWIVDMGSPASQHLDFSREKLWARMDSLMGRKAVELPVYLVNPRQMDLLYPPERLKFLDPEMVRNWARRERERRRERPLLETEEEENPLRGLEEVGGERYGKYREVVAVGLYLKGPTSQWEWQRILSLADPSRPPDGEAQHPPAGPAILLCPERILDWASRAGVDPHLVLDKVYYHELGHALMDTGPTPYGELWGRIVEESLANWVAYHRFRGLEARWVQRLIAEQPAEYQGYAHLGEAVRAHPLLGKVLGEVLGHAFQEIFFGLGVDRREVIRLWGVPVLDPWDFLPLSAQEGEWGTRWVYRIWTGAKRNRIDGEFWRIYAHHLLLKAFP</sequence>
<organism evidence="1 2">
    <name type="scientific">Thermus scotoductus</name>
    <dbReference type="NCBI Taxonomy" id="37636"/>
    <lineage>
        <taxon>Bacteria</taxon>
        <taxon>Thermotogati</taxon>
        <taxon>Deinococcota</taxon>
        <taxon>Deinococci</taxon>
        <taxon>Thermales</taxon>
        <taxon>Thermaceae</taxon>
        <taxon>Thermus</taxon>
    </lineage>
</organism>
<comment type="caution">
    <text evidence="1">The sequence shown here is derived from an EMBL/GenBank/DDBJ whole genome shotgun (WGS) entry which is preliminary data.</text>
</comment>
<reference evidence="1 2" key="1">
    <citation type="journal article" date="2019" name="Extremophiles">
        <title>Biogeography of thermophiles and predominance of Thermus scotoductus in domestic water heaters.</title>
        <authorList>
            <person name="Wilpiszeski R.L."/>
            <person name="Zhang Z."/>
            <person name="House C.H."/>
        </authorList>
    </citation>
    <scope>NUCLEOTIDE SEQUENCE [LARGE SCALE GENOMIC DNA]</scope>
    <source>
        <strain evidence="1 2">24_S24</strain>
    </source>
</reference>
<evidence type="ECO:0000313" key="1">
    <source>
        <dbReference type="EMBL" id="RTH37078.1"/>
    </source>
</evidence>
<dbReference type="Proteomes" id="UP000288051">
    <property type="component" value="Unassembled WGS sequence"/>
</dbReference>
<accession>A0A430SF61</accession>
<name>A0A430SF61_THESC</name>
<proteinExistence type="predicted"/>
<dbReference type="RefSeq" id="WP_126209030.1">
    <property type="nucleotide sequence ID" value="NZ_PELZ01000186.1"/>
</dbReference>
<gene>
    <name evidence="1" type="ORF">CSW37_06475</name>
</gene>